<proteinExistence type="predicted"/>
<dbReference type="Proteomes" id="UP001389717">
    <property type="component" value="Unassembled WGS sequence"/>
</dbReference>
<gene>
    <name evidence="1" type="ORF">AAEO50_07400</name>
</gene>
<name>A0ABU9K7Q5_9BACI</name>
<dbReference type="EMBL" id="JBBYAF010000011">
    <property type="protein sequence ID" value="MEL3972100.1"/>
    <property type="molecule type" value="Genomic_DNA"/>
</dbReference>
<accession>A0ABU9K7Q5</accession>
<dbReference type="RefSeq" id="WP_341982045.1">
    <property type="nucleotide sequence ID" value="NZ_JBBYAF010000011.1"/>
</dbReference>
<reference evidence="1 2" key="1">
    <citation type="submission" date="2024-04" db="EMBL/GenBank/DDBJ databases">
        <title>Bacillus oryzaecorticis sp. nov., a moderately halophilic bacterium isolated from rice husks.</title>
        <authorList>
            <person name="Zhu H.-S."/>
        </authorList>
    </citation>
    <scope>NUCLEOTIDE SEQUENCE [LARGE SCALE GENOMIC DNA]</scope>
    <source>
        <strain evidence="1 2">ZC255</strain>
    </source>
</reference>
<keyword evidence="2" id="KW-1185">Reference proteome</keyword>
<comment type="caution">
    <text evidence="1">The sequence shown here is derived from an EMBL/GenBank/DDBJ whole genome shotgun (WGS) entry which is preliminary data.</text>
</comment>
<evidence type="ECO:0000313" key="1">
    <source>
        <dbReference type="EMBL" id="MEL3972100.1"/>
    </source>
</evidence>
<sequence>MNAKKEFKEMKYLLENELLPMLSISREYSLYNLFIFQEMFKRIDNKDDLKSHFFLGIYLGEFLLGNFENSGWKIEKNDYFYDWKVTIFCDNDTSLTLFPCRRARKYLNNEDYDLISYVEGIKYSMKDPNTIAQIEIFKHNGVSYNIKELKDRLNKDNK</sequence>
<protein>
    <submittedName>
        <fullName evidence="1">Uncharacterized protein</fullName>
    </submittedName>
</protein>
<organism evidence="1 2">
    <name type="scientific">Rossellomorea oryzaecorticis</name>
    <dbReference type="NCBI Taxonomy" id="1396505"/>
    <lineage>
        <taxon>Bacteria</taxon>
        <taxon>Bacillati</taxon>
        <taxon>Bacillota</taxon>
        <taxon>Bacilli</taxon>
        <taxon>Bacillales</taxon>
        <taxon>Bacillaceae</taxon>
        <taxon>Rossellomorea</taxon>
    </lineage>
</organism>
<evidence type="ECO:0000313" key="2">
    <source>
        <dbReference type="Proteomes" id="UP001389717"/>
    </source>
</evidence>